<dbReference type="Proteomes" id="UP000467841">
    <property type="component" value="Unassembled WGS sequence"/>
</dbReference>
<evidence type="ECO:0000313" key="9">
    <source>
        <dbReference type="Proteomes" id="UP000467841"/>
    </source>
</evidence>
<comment type="caution">
    <text evidence="8">The sequence shown here is derived from an EMBL/GenBank/DDBJ whole genome shotgun (WGS) entry which is preliminary data.</text>
</comment>
<feature type="domain" description="TF-B3" evidence="7">
    <location>
        <begin position="1"/>
        <end position="61"/>
    </location>
</feature>
<evidence type="ECO:0000256" key="3">
    <source>
        <dbReference type="ARBA" id="ARBA00023125"/>
    </source>
</evidence>
<dbReference type="Gene3D" id="2.40.330.10">
    <property type="entry name" value="DNA-binding pseudobarrel domain"/>
    <property type="match status" value="2"/>
</dbReference>
<name>A0A6D2IBT9_9BRAS</name>
<accession>A0A6D2IBT9</accession>
<dbReference type="CDD" id="cd10017">
    <property type="entry name" value="B3_DNA"/>
    <property type="match status" value="2"/>
</dbReference>
<evidence type="ECO:0000256" key="1">
    <source>
        <dbReference type="ARBA" id="ARBA00004123"/>
    </source>
</evidence>
<dbReference type="InterPro" id="IPR015300">
    <property type="entry name" value="DNA-bd_pseudobarrel_sf"/>
</dbReference>
<dbReference type="SUPFAM" id="SSF101936">
    <property type="entry name" value="DNA-binding pseudobarrel domain"/>
    <property type="match status" value="2"/>
</dbReference>
<dbReference type="PANTHER" id="PTHR31674">
    <property type="entry name" value="B3 DOMAIN-CONTAINING PROTEIN REM-LIKE 3-RELATED"/>
    <property type="match status" value="1"/>
</dbReference>
<dbReference type="EMBL" id="CACVBM020000888">
    <property type="protein sequence ID" value="CAA7024356.1"/>
    <property type="molecule type" value="Genomic_DNA"/>
</dbReference>
<gene>
    <name evidence="8" type="ORF">MERR_LOCUS11591</name>
</gene>
<evidence type="ECO:0000259" key="7">
    <source>
        <dbReference type="PROSITE" id="PS50863"/>
    </source>
</evidence>
<evidence type="ECO:0000256" key="4">
    <source>
        <dbReference type="ARBA" id="ARBA00023163"/>
    </source>
</evidence>
<dbReference type="PROSITE" id="PS50863">
    <property type="entry name" value="B3"/>
    <property type="match status" value="2"/>
</dbReference>
<dbReference type="AlphaFoldDB" id="A0A6D2IBT9"/>
<dbReference type="GO" id="GO:0003677">
    <property type="term" value="F:DNA binding"/>
    <property type="evidence" value="ECO:0007669"/>
    <property type="project" value="UniProtKB-KW"/>
</dbReference>
<evidence type="ECO:0000313" key="8">
    <source>
        <dbReference type="EMBL" id="CAA7024356.1"/>
    </source>
</evidence>
<proteinExistence type="predicted"/>
<organism evidence="8 9">
    <name type="scientific">Microthlaspi erraticum</name>
    <dbReference type="NCBI Taxonomy" id="1685480"/>
    <lineage>
        <taxon>Eukaryota</taxon>
        <taxon>Viridiplantae</taxon>
        <taxon>Streptophyta</taxon>
        <taxon>Embryophyta</taxon>
        <taxon>Tracheophyta</taxon>
        <taxon>Spermatophyta</taxon>
        <taxon>Magnoliopsida</taxon>
        <taxon>eudicotyledons</taxon>
        <taxon>Gunneridae</taxon>
        <taxon>Pentapetalae</taxon>
        <taxon>rosids</taxon>
        <taxon>malvids</taxon>
        <taxon>Brassicales</taxon>
        <taxon>Brassicaceae</taxon>
        <taxon>Coluteocarpeae</taxon>
        <taxon>Microthlaspi</taxon>
    </lineage>
</organism>
<keyword evidence="3" id="KW-0238">DNA-binding</keyword>
<sequence length="244" mass="28174">MNHHGKSWTLDLRYNRSVDQACIRRGWRDFCFVNVLEAGSFHRFKLVRNGTKPLLQLCSATVPEGNCSKANGKDHLSEKSSSECSESTTSTKQNNFLTITFKPYMLQAGQLRLSRTFARENGIKKAGEITLVDRNGRKWPSYLTPADEQGTFYLAEGWRSFCKANRFKTGDSFKLEFVENGTTPMLKFCFNAKVKLNKYTLQHKYLKHQGMKKKWLKKKQKLGSKRKLEFLQKEDLLAADRVLI</sequence>
<reference evidence="8" key="1">
    <citation type="submission" date="2020-01" db="EMBL/GenBank/DDBJ databases">
        <authorList>
            <person name="Mishra B."/>
        </authorList>
    </citation>
    <scope>NUCLEOTIDE SEQUENCE [LARGE SCALE GENOMIC DNA]</scope>
</reference>
<keyword evidence="5" id="KW-0539">Nucleus</keyword>
<keyword evidence="2" id="KW-0805">Transcription regulation</keyword>
<dbReference type="InterPro" id="IPR039218">
    <property type="entry name" value="REM_fam"/>
</dbReference>
<keyword evidence="9" id="KW-1185">Reference proteome</keyword>
<dbReference type="GO" id="GO:0005634">
    <property type="term" value="C:nucleus"/>
    <property type="evidence" value="ECO:0007669"/>
    <property type="project" value="UniProtKB-SubCell"/>
</dbReference>
<dbReference type="PANTHER" id="PTHR31674:SF25">
    <property type="entry name" value="B3 DOMAIN-CONTAINING TRANSCRIPTION FACTOR VRN1-LIKE"/>
    <property type="match status" value="1"/>
</dbReference>
<dbReference type="Pfam" id="PF02362">
    <property type="entry name" value="B3"/>
    <property type="match status" value="2"/>
</dbReference>
<feature type="region of interest" description="Disordered" evidence="6">
    <location>
        <begin position="69"/>
        <end position="88"/>
    </location>
</feature>
<comment type="subcellular location">
    <subcellularLocation>
        <location evidence="1">Nucleus</location>
    </subcellularLocation>
</comment>
<protein>
    <recommendedName>
        <fullName evidence="7">TF-B3 domain-containing protein</fullName>
    </recommendedName>
</protein>
<evidence type="ECO:0000256" key="2">
    <source>
        <dbReference type="ARBA" id="ARBA00023015"/>
    </source>
</evidence>
<dbReference type="OrthoDB" id="1047351at2759"/>
<feature type="domain" description="TF-B3" evidence="7">
    <location>
        <begin position="96"/>
        <end position="191"/>
    </location>
</feature>
<feature type="compositionally biased region" description="Basic and acidic residues" evidence="6">
    <location>
        <begin position="71"/>
        <end position="81"/>
    </location>
</feature>
<keyword evidence="4" id="KW-0804">Transcription</keyword>
<evidence type="ECO:0000256" key="6">
    <source>
        <dbReference type="SAM" id="MobiDB-lite"/>
    </source>
</evidence>
<dbReference type="InterPro" id="IPR003340">
    <property type="entry name" value="B3_DNA-bd"/>
</dbReference>
<evidence type="ECO:0000256" key="5">
    <source>
        <dbReference type="ARBA" id="ARBA00023242"/>
    </source>
</evidence>
<dbReference type="SMART" id="SM01019">
    <property type="entry name" value="B3"/>
    <property type="match status" value="2"/>
</dbReference>